<sequence>MSFLLLRSPTPKSPVTRRLLSTAKLPAALEERISTALSSMKAAGTFKTERIITTPQRSSINVQSSTAPVLNFCANNYLGLADHPTVTIHKDLEAQISQFYGTQGDTILYASCFDANAGIFESLLTAEDAVISDSLNHASIIDGVRLCKAQRFRYANGDPHDLERQLEKAKDCRVKLVATDGVFSMDGNIAPLRDIVDVVERHNAVLFVDDAHATGFLGATGRGSGEYAGVMERVHLVNSTLGKALGGAAGGYTTGAPLLVSMLRNTSRPYLFSNTLPPSVVGAASAALEIVSNEETRAPLLNSLWANAKVFRQRMEEAGFVLAGKDHAIIPVMLGDAKLASRMAEMMLNRGIYVVGFSYPVVPKDKARIRVQLSAAHSLDQVNYAVDSFIEVGRELKVI</sequence>
<dbReference type="InterPro" id="IPR015422">
    <property type="entry name" value="PyrdxlP-dep_Trfase_small"/>
</dbReference>
<evidence type="ECO:0000256" key="6">
    <source>
        <dbReference type="RuleBase" id="RU003693"/>
    </source>
</evidence>
<dbReference type="OrthoDB" id="10263824at2759"/>
<dbReference type="Gene3D" id="3.40.640.10">
    <property type="entry name" value="Type I PLP-dependent aspartate aminotransferase-like (Major domain)"/>
    <property type="match status" value="1"/>
</dbReference>
<comment type="caution">
    <text evidence="8">The sequence shown here is derived from an EMBL/GenBank/DDBJ whole genome shotgun (WGS) entry which is preliminary data.</text>
</comment>
<evidence type="ECO:0000256" key="2">
    <source>
        <dbReference type="ARBA" id="ARBA00008392"/>
    </source>
</evidence>
<dbReference type="PANTHER" id="PTHR13693:SF102">
    <property type="entry name" value="2-AMINO-3-KETOBUTYRATE COENZYME A LIGASE, MITOCHONDRIAL"/>
    <property type="match status" value="1"/>
</dbReference>
<evidence type="ECO:0000256" key="4">
    <source>
        <dbReference type="ARBA" id="ARBA00022898"/>
    </source>
</evidence>
<dbReference type="PANTHER" id="PTHR13693">
    <property type="entry name" value="CLASS II AMINOTRANSFERASE/8-AMINO-7-OXONONANOATE SYNTHASE"/>
    <property type="match status" value="1"/>
</dbReference>
<dbReference type="InterPro" id="IPR004839">
    <property type="entry name" value="Aminotransferase_I/II_large"/>
</dbReference>
<evidence type="ECO:0000313" key="9">
    <source>
        <dbReference type="Proteomes" id="UP001151516"/>
    </source>
</evidence>
<dbReference type="SUPFAM" id="SSF53383">
    <property type="entry name" value="PLP-dependent transferases"/>
    <property type="match status" value="1"/>
</dbReference>
<dbReference type="InterPro" id="IPR050087">
    <property type="entry name" value="AON_synthase_class-II"/>
</dbReference>
<evidence type="ECO:0000256" key="1">
    <source>
        <dbReference type="ARBA" id="ARBA00001933"/>
    </source>
</evidence>
<protein>
    <recommendedName>
        <fullName evidence="7">Aminotransferase class I/classII large domain-containing protein</fullName>
    </recommendedName>
</protein>
<dbReference type="FunFam" id="3.90.1150.10:FF:000004">
    <property type="entry name" value="2-amino-3-ketobutyrate coenzyme A ligase"/>
    <property type="match status" value="1"/>
</dbReference>
<keyword evidence="3" id="KW-0808">Transferase</keyword>
<keyword evidence="5" id="KW-0012">Acyltransferase</keyword>
<dbReference type="Pfam" id="PF00155">
    <property type="entry name" value="Aminotran_1_2"/>
    <property type="match status" value="1"/>
</dbReference>
<organism evidence="8 9">
    <name type="scientific">Coemansia spiralis</name>
    <dbReference type="NCBI Taxonomy" id="417178"/>
    <lineage>
        <taxon>Eukaryota</taxon>
        <taxon>Fungi</taxon>
        <taxon>Fungi incertae sedis</taxon>
        <taxon>Zoopagomycota</taxon>
        <taxon>Kickxellomycotina</taxon>
        <taxon>Kickxellomycetes</taxon>
        <taxon>Kickxellales</taxon>
        <taxon>Kickxellaceae</taxon>
        <taxon>Coemansia</taxon>
    </lineage>
</organism>
<feature type="domain" description="Aminotransferase class I/classII large" evidence="7">
    <location>
        <begin position="84"/>
        <end position="388"/>
    </location>
</feature>
<dbReference type="EMBL" id="JANBTX010000330">
    <property type="protein sequence ID" value="KAJ2683039.1"/>
    <property type="molecule type" value="Genomic_DNA"/>
</dbReference>
<comment type="similarity">
    <text evidence="2 6">Belongs to the class-II pyridoxal-phosphate-dependent aminotransferase family.</text>
</comment>
<evidence type="ECO:0000256" key="3">
    <source>
        <dbReference type="ARBA" id="ARBA00022679"/>
    </source>
</evidence>
<dbReference type="GO" id="GO:0016746">
    <property type="term" value="F:acyltransferase activity"/>
    <property type="evidence" value="ECO:0007669"/>
    <property type="project" value="UniProtKB-KW"/>
</dbReference>
<dbReference type="InterPro" id="IPR015424">
    <property type="entry name" value="PyrdxlP-dep_Trfase"/>
</dbReference>
<evidence type="ECO:0000313" key="8">
    <source>
        <dbReference type="EMBL" id="KAJ2683039.1"/>
    </source>
</evidence>
<dbReference type="Proteomes" id="UP001151516">
    <property type="component" value="Unassembled WGS sequence"/>
</dbReference>
<reference evidence="8" key="1">
    <citation type="submission" date="2022-07" db="EMBL/GenBank/DDBJ databases">
        <title>Phylogenomic reconstructions and comparative analyses of Kickxellomycotina fungi.</title>
        <authorList>
            <person name="Reynolds N.K."/>
            <person name="Stajich J.E."/>
            <person name="Barry K."/>
            <person name="Grigoriev I.V."/>
            <person name="Crous P."/>
            <person name="Smith M.E."/>
        </authorList>
    </citation>
    <scope>NUCLEOTIDE SEQUENCE</scope>
    <source>
        <strain evidence="8">CBS 109367</strain>
    </source>
</reference>
<name>A0A9W8GH34_9FUNG</name>
<dbReference type="Gene3D" id="3.90.1150.10">
    <property type="entry name" value="Aspartate Aminotransferase, domain 1"/>
    <property type="match status" value="1"/>
</dbReference>
<dbReference type="AlphaFoldDB" id="A0A9W8GH34"/>
<dbReference type="GO" id="GO:0030170">
    <property type="term" value="F:pyridoxal phosphate binding"/>
    <property type="evidence" value="ECO:0007669"/>
    <property type="project" value="InterPro"/>
</dbReference>
<dbReference type="InterPro" id="IPR001917">
    <property type="entry name" value="Aminotrans_II_pyridoxalP_BS"/>
</dbReference>
<gene>
    <name evidence="8" type="ORF">IWW39_005715</name>
</gene>
<keyword evidence="9" id="KW-1185">Reference proteome</keyword>
<proteinExistence type="inferred from homology"/>
<comment type="cofactor">
    <cofactor evidence="1 6">
        <name>pyridoxal 5'-phosphate</name>
        <dbReference type="ChEBI" id="CHEBI:597326"/>
    </cofactor>
</comment>
<evidence type="ECO:0000259" key="7">
    <source>
        <dbReference type="Pfam" id="PF00155"/>
    </source>
</evidence>
<dbReference type="PROSITE" id="PS00599">
    <property type="entry name" value="AA_TRANSFER_CLASS_2"/>
    <property type="match status" value="1"/>
</dbReference>
<dbReference type="InterPro" id="IPR015421">
    <property type="entry name" value="PyrdxlP-dep_Trfase_major"/>
</dbReference>
<keyword evidence="4 6" id="KW-0663">Pyridoxal phosphate</keyword>
<evidence type="ECO:0000256" key="5">
    <source>
        <dbReference type="ARBA" id="ARBA00023315"/>
    </source>
</evidence>
<accession>A0A9W8GH34</accession>